<feature type="repeat" description="PPR" evidence="3">
    <location>
        <begin position="495"/>
        <end position="529"/>
    </location>
</feature>
<feature type="repeat" description="PPR" evidence="3">
    <location>
        <begin position="460"/>
        <end position="494"/>
    </location>
</feature>
<feature type="repeat" description="PPR" evidence="3">
    <location>
        <begin position="671"/>
        <end position="705"/>
    </location>
</feature>
<reference evidence="5 6" key="1">
    <citation type="submission" date="2020-04" db="EMBL/GenBank/DDBJ databases">
        <title>Plant Genome Project.</title>
        <authorList>
            <person name="Zhang R.-G."/>
        </authorList>
    </citation>
    <scope>NUCLEOTIDE SEQUENCE [LARGE SCALE GENOMIC DNA]</scope>
    <source>
        <strain evidence="5">YNK0</strain>
        <tissue evidence="5">Leaf</tissue>
    </source>
</reference>
<gene>
    <name evidence="5" type="ORF">HHK36_006826</name>
</gene>
<organism evidence="5 6">
    <name type="scientific">Tetracentron sinense</name>
    <name type="common">Spur-leaf</name>
    <dbReference type="NCBI Taxonomy" id="13715"/>
    <lineage>
        <taxon>Eukaryota</taxon>
        <taxon>Viridiplantae</taxon>
        <taxon>Streptophyta</taxon>
        <taxon>Embryophyta</taxon>
        <taxon>Tracheophyta</taxon>
        <taxon>Spermatophyta</taxon>
        <taxon>Magnoliopsida</taxon>
        <taxon>Trochodendrales</taxon>
        <taxon>Trochodendraceae</taxon>
        <taxon>Tetracentron</taxon>
    </lineage>
</organism>
<feature type="repeat" description="PPR" evidence="3">
    <location>
        <begin position="600"/>
        <end position="634"/>
    </location>
</feature>
<protein>
    <recommendedName>
        <fullName evidence="7">Pentatricopeptide repeat-containing protein</fullName>
    </recommendedName>
</protein>
<sequence length="778" mass="88530">MIDFSATQLLLLPSLRLALNFDYVINLGSPSVILSRPFLEFCVLGWDNLPRTLLMMEPQLLNTSDYDQMAQSGAAFARQFQKDDPVLNMVDEKILNRRRYRATMGAWCTGRKSWWMDPCSQWGDVNVMKPGPPQATKFEESMTSLLDDLNSQLFIVVVIRIRGLTGIQLFTQGSETSNHPIQQGRAILDNVKNFDNSGNNGMKMPLMKGIRFVWKGEHSGIFSDKTAKLILRLRSLSSPISSHEMGSCRSHSSSVKPNKIPIFVHEPMSPNENPLWVLSNHRHNPSLLLGYRIFLSPRSIHGGLIKTQALVESNDENPDSVNKGIAEDTEKLCKIVSNHQTSYNIESALDHATVKVSPELVVEVLKKLSNAGVLALSFFKWAEKQEGFKYTTDSYNALIEALGKIKQFKLIWGLVGSMKSKGLLTKETFGLITRRYARARKIKEAIETFETMEKFGMKLELSDFNRLMDILSKSRHVEKAQEVFDKMKKRRFTPDLKTYTILLEGWGQEQSVLRLKEVYREMLDEGFEPDVVNYGIVINAYCKSRKYDEAIELFHEMEAKNCKPSPHIYCTLINGLGSEKRLNEALEFFERSKASGFVPEIPTYNAVVGSYCWSMRLYDAYQVVDEMRKCGIGPNSRTYDIILHHLIKARRTKEAYSVFQRMCGEPGCEPSLSTYTIIVRMFCNEERLDLALRVWDEMKAKGVLPSMHMFSALINSLCGENKLDDACKFFQDMLDLGIRPPGQMYSNLKQALLDEGKNDIAQILGEKLDKLRKSPLVG</sequence>
<evidence type="ECO:0000313" key="6">
    <source>
        <dbReference type="Proteomes" id="UP000655225"/>
    </source>
</evidence>
<evidence type="ECO:0000313" key="5">
    <source>
        <dbReference type="EMBL" id="KAF8407691.1"/>
    </source>
</evidence>
<evidence type="ECO:0000256" key="1">
    <source>
        <dbReference type="ARBA" id="ARBA00007626"/>
    </source>
</evidence>
<dbReference type="OMA" id="YQVVDEM"/>
<dbReference type="Pfam" id="PF13041">
    <property type="entry name" value="PPR_2"/>
    <property type="match status" value="4"/>
</dbReference>
<evidence type="ECO:0008006" key="7">
    <source>
        <dbReference type="Google" id="ProtNLM"/>
    </source>
</evidence>
<dbReference type="Proteomes" id="UP000655225">
    <property type="component" value="Unassembled WGS sequence"/>
</dbReference>
<dbReference type="OrthoDB" id="185373at2759"/>
<dbReference type="AlphaFoldDB" id="A0A834ZQG6"/>
<dbReference type="SUPFAM" id="SSF81901">
    <property type="entry name" value="HCP-like"/>
    <property type="match status" value="1"/>
</dbReference>
<feature type="repeat" description="PPR" evidence="3">
    <location>
        <begin position="635"/>
        <end position="670"/>
    </location>
</feature>
<dbReference type="GO" id="GO:0003729">
    <property type="term" value="F:mRNA binding"/>
    <property type="evidence" value="ECO:0007669"/>
    <property type="project" value="TreeGrafter"/>
</dbReference>
<dbReference type="Gene3D" id="1.25.40.10">
    <property type="entry name" value="Tetratricopeptide repeat domain"/>
    <property type="match status" value="3"/>
</dbReference>
<keyword evidence="2" id="KW-0677">Repeat</keyword>
<feature type="repeat" description="PPR" evidence="3">
    <location>
        <begin position="706"/>
        <end position="740"/>
    </location>
</feature>
<dbReference type="PANTHER" id="PTHR47938">
    <property type="entry name" value="RESPIRATORY COMPLEX I CHAPERONE (CIA84), PUTATIVE (AFU_ORTHOLOGUE AFUA_2G06020)-RELATED"/>
    <property type="match status" value="1"/>
</dbReference>
<feature type="signal peptide" evidence="4">
    <location>
        <begin position="1"/>
        <end position="18"/>
    </location>
</feature>
<dbReference type="PANTHER" id="PTHR47938:SF35">
    <property type="entry name" value="PENTATRICOPEPTIDE REPEAT-CONTAINING PROTEIN 4, MITOCHONDRIAL-RELATED"/>
    <property type="match status" value="1"/>
</dbReference>
<evidence type="ECO:0000256" key="3">
    <source>
        <dbReference type="PROSITE-ProRule" id="PRU00708"/>
    </source>
</evidence>
<feature type="repeat" description="PPR" evidence="3">
    <location>
        <begin position="530"/>
        <end position="564"/>
    </location>
</feature>
<dbReference type="PROSITE" id="PS51375">
    <property type="entry name" value="PPR"/>
    <property type="match status" value="9"/>
</dbReference>
<dbReference type="EMBL" id="JABCRI010000004">
    <property type="protein sequence ID" value="KAF8407691.1"/>
    <property type="molecule type" value="Genomic_DNA"/>
</dbReference>
<feature type="repeat" description="PPR" evidence="3">
    <location>
        <begin position="565"/>
        <end position="599"/>
    </location>
</feature>
<name>A0A834ZQG6_TETSI</name>
<evidence type="ECO:0000256" key="2">
    <source>
        <dbReference type="ARBA" id="ARBA00022737"/>
    </source>
</evidence>
<comment type="similarity">
    <text evidence="1">Belongs to the PPR family. P subfamily.</text>
</comment>
<feature type="repeat" description="PPR" evidence="3">
    <location>
        <begin position="425"/>
        <end position="459"/>
    </location>
</feature>
<keyword evidence="6" id="KW-1185">Reference proteome</keyword>
<accession>A0A834ZQG6</accession>
<feature type="chain" id="PRO_5032389760" description="Pentatricopeptide repeat-containing protein" evidence="4">
    <location>
        <begin position="19"/>
        <end position="778"/>
    </location>
</feature>
<dbReference type="Pfam" id="PF01535">
    <property type="entry name" value="PPR"/>
    <property type="match status" value="2"/>
</dbReference>
<evidence type="ECO:0000256" key="4">
    <source>
        <dbReference type="SAM" id="SignalP"/>
    </source>
</evidence>
<keyword evidence="4" id="KW-0732">Signal</keyword>
<dbReference type="NCBIfam" id="TIGR00756">
    <property type="entry name" value="PPR"/>
    <property type="match status" value="9"/>
</dbReference>
<comment type="caution">
    <text evidence="5">The sequence shown here is derived from an EMBL/GenBank/DDBJ whole genome shotgun (WGS) entry which is preliminary data.</text>
</comment>
<dbReference type="InterPro" id="IPR011990">
    <property type="entry name" value="TPR-like_helical_dom_sf"/>
</dbReference>
<proteinExistence type="inferred from homology"/>
<dbReference type="InterPro" id="IPR002885">
    <property type="entry name" value="PPR_rpt"/>
</dbReference>